<evidence type="ECO:0000313" key="4">
    <source>
        <dbReference type="Proteomes" id="UP000053676"/>
    </source>
</evidence>
<sequence length="297" mass="33830">MIAAKRQLRRRHQLYGGQTVWPPKCAKRHHSSYVVAMAKVEVQIRSCFCCGLSLATVFVALYTLILYSLLTGLAGWGLSDTANHGDASHYRSCELEAQGKLAAENRKLTFHGGHTTVVVEDSTTYHCSFGLYTEELKYEAGLRYTTLLVDIFIYVGVVLASILLLIGLAIYNQWLLVPWIIIMGIDIIRGLISVLFIFIYSYVSGNLARIATGIFFLGLQFFHISLLMIIIAKFQRIYNRRNGIVMDPQYDSRGYPGGSSSTYAYSPDNRREHYYPDQRDPRDYRDQGPHDNHAYRY</sequence>
<dbReference type="PANTHER" id="PTHR36694">
    <property type="entry name" value="PASIFLORA 1, ISOFORM A-RELATED"/>
    <property type="match status" value="1"/>
</dbReference>
<reference evidence="4" key="1">
    <citation type="journal article" date="2014" name="Nat. Genet.">
        <title>Genome of the human hookworm Necator americanus.</title>
        <authorList>
            <person name="Tang Y.T."/>
            <person name="Gao X."/>
            <person name="Rosa B.A."/>
            <person name="Abubucker S."/>
            <person name="Hallsworth-Pepin K."/>
            <person name="Martin J."/>
            <person name="Tyagi R."/>
            <person name="Heizer E."/>
            <person name="Zhang X."/>
            <person name="Bhonagiri-Palsikar V."/>
            <person name="Minx P."/>
            <person name="Warren W.C."/>
            <person name="Wang Q."/>
            <person name="Zhan B."/>
            <person name="Hotez P.J."/>
            <person name="Sternberg P.W."/>
            <person name="Dougall A."/>
            <person name="Gaze S.T."/>
            <person name="Mulvenna J."/>
            <person name="Sotillo J."/>
            <person name="Ranganathan S."/>
            <person name="Rabelo E.M."/>
            <person name="Wilson R.K."/>
            <person name="Felgner P.L."/>
            <person name="Bethony J."/>
            <person name="Hawdon J.M."/>
            <person name="Gasser R.B."/>
            <person name="Loukas A."/>
            <person name="Mitreva M."/>
        </authorList>
    </citation>
    <scope>NUCLEOTIDE SEQUENCE [LARGE SCALE GENOMIC DNA]</scope>
</reference>
<dbReference type="OMA" id="TYYGETH"/>
<organism evidence="3 4">
    <name type="scientific">Necator americanus</name>
    <name type="common">Human hookworm</name>
    <dbReference type="NCBI Taxonomy" id="51031"/>
    <lineage>
        <taxon>Eukaryota</taxon>
        <taxon>Metazoa</taxon>
        <taxon>Ecdysozoa</taxon>
        <taxon>Nematoda</taxon>
        <taxon>Chromadorea</taxon>
        <taxon>Rhabditida</taxon>
        <taxon>Rhabditina</taxon>
        <taxon>Rhabditomorpha</taxon>
        <taxon>Strongyloidea</taxon>
        <taxon>Ancylostomatidae</taxon>
        <taxon>Bunostominae</taxon>
        <taxon>Necator</taxon>
    </lineage>
</organism>
<feature type="transmembrane region" description="Helical" evidence="2">
    <location>
        <begin position="209"/>
        <end position="232"/>
    </location>
</feature>
<keyword evidence="2" id="KW-0812">Transmembrane</keyword>
<keyword evidence="2" id="KW-0472">Membrane</keyword>
<dbReference type="AlphaFoldDB" id="W2TZD4"/>
<dbReference type="PANTHER" id="PTHR36694:SF5">
    <property type="entry name" value="PROTEIN CBG13296"/>
    <property type="match status" value="1"/>
</dbReference>
<keyword evidence="4" id="KW-1185">Reference proteome</keyword>
<keyword evidence="2" id="KW-1133">Transmembrane helix</keyword>
<evidence type="ECO:0000256" key="1">
    <source>
        <dbReference type="SAM" id="MobiDB-lite"/>
    </source>
</evidence>
<feature type="compositionally biased region" description="Basic and acidic residues" evidence="1">
    <location>
        <begin position="268"/>
        <end position="297"/>
    </location>
</feature>
<dbReference type="KEGG" id="nai:NECAME_05997"/>
<feature type="transmembrane region" description="Helical" evidence="2">
    <location>
        <begin position="151"/>
        <end position="172"/>
    </location>
</feature>
<gene>
    <name evidence="3" type="ORF">NECAME_05997</name>
</gene>
<dbReference type="EMBL" id="KI657565">
    <property type="protein sequence ID" value="ETN86382.1"/>
    <property type="molecule type" value="Genomic_DNA"/>
</dbReference>
<accession>W2TZD4</accession>
<evidence type="ECO:0000313" key="3">
    <source>
        <dbReference type="EMBL" id="ETN86382.1"/>
    </source>
</evidence>
<proteinExistence type="predicted"/>
<dbReference type="OrthoDB" id="5916023at2759"/>
<protein>
    <submittedName>
        <fullName evidence="3">Uncharacterized protein</fullName>
    </submittedName>
</protein>
<dbReference type="Proteomes" id="UP000053676">
    <property type="component" value="Unassembled WGS sequence"/>
</dbReference>
<evidence type="ECO:0000256" key="2">
    <source>
        <dbReference type="SAM" id="Phobius"/>
    </source>
</evidence>
<feature type="transmembrane region" description="Helical" evidence="2">
    <location>
        <begin position="179"/>
        <end position="203"/>
    </location>
</feature>
<feature type="region of interest" description="Disordered" evidence="1">
    <location>
        <begin position="255"/>
        <end position="297"/>
    </location>
</feature>
<name>W2TZD4_NECAM</name>
<feature type="transmembrane region" description="Helical" evidence="2">
    <location>
        <begin position="47"/>
        <end position="70"/>
    </location>
</feature>